<feature type="transmembrane region" description="Helical" evidence="1">
    <location>
        <begin position="49"/>
        <end position="73"/>
    </location>
</feature>
<name>A0A3D9BKW1_9FLAO</name>
<dbReference type="EMBL" id="QNVS01000029">
    <property type="protein sequence ID" value="REC54154.1"/>
    <property type="molecule type" value="Genomic_DNA"/>
</dbReference>
<dbReference type="RefSeq" id="WP_115950292.1">
    <property type="nucleotide sequence ID" value="NZ_QNVS01000029.1"/>
</dbReference>
<organism evidence="2 3">
    <name type="scientific">Chryseobacterium piscium</name>
    <dbReference type="NCBI Taxonomy" id="333702"/>
    <lineage>
        <taxon>Bacteria</taxon>
        <taxon>Pseudomonadati</taxon>
        <taxon>Bacteroidota</taxon>
        <taxon>Flavobacteriia</taxon>
        <taxon>Flavobacteriales</taxon>
        <taxon>Weeksellaceae</taxon>
        <taxon>Chryseobacterium group</taxon>
        <taxon>Chryseobacterium</taxon>
    </lineage>
</organism>
<dbReference type="Proteomes" id="UP000256512">
    <property type="component" value="Unassembled WGS sequence"/>
</dbReference>
<dbReference type="AlphaFoldDB" id="A0A3D9BKW1"/>
<evidence type="ECO:0000313" key="2">
    <source>
        <dbReference type="EMBL" id="REC54154.1"/>
    </source>
</evidence>
<evidence type="ECO:0000256" key="1">
    <source>
        <dbReference type="SAM" id="Phobius"/>
    </source>
</evidence>
<accession>A0A3D9BKW1</accession>
<protein>
    <submittedName>
        <fullName evidence="2">Uncharacterized protein</fullName>
    </submittedName>
</protein>
<proteinExistence type="predicted"/>
<evidence type="ECO:0000313" key="3">
    <source>
        <dbReference type="Proteomes" id="UP000256512"/>
    </source>
</evidence>
<comment type="caution">
    <text evidence="2">The sequence shown here is derived from an EMBL/GenBank/DDBJ whole genome shotgun (WGS) entry which is preliminary data.</text>
</comment>
<gene>
    <name evidence="2" type="ORF">DRF62_10600</name>
</gene>
<keyword evidence="1" id="KW-0472">Membrane</keyword>
<sequence>MERGEKLTSNLTNIFRFFLISIVFLNISGIIIISMIIPPENAKTYDLTLNYGLIFVSVFGIIISSNLSGTVVYDRNEKKVIANTLLKKIIINRSEILRIERVLPSRCRIVYKKNNSEKSILFIPKLFGFSPFLNYAKEIEELINK</sequence>
<keyword evidence="3" id="KW-1185">Reference proteome</keyword>
<reference evidence="2 3" key="1">
    <citation type="journal article" date="2006" name="Int. J. Syst. Evol. Microbiol.">
        <title>Chryseobacterium piscium sp. nov., isolated from fish of the South Atlantic Ocean off South Africa.</title>
        <authorList>
            <person name="de Beer H."/>
            <person name="Hugo C.J."/>
            <person name="Jooste P.J."/>
            <person name="Vancanneyt M."/>
            <person name="Coenye T."/>
            <person name="Vandamme P."/>
        </authorList>
    </citation>
    <scope>NUCLEOTIDE SEQUENCE [LARGE SCALE GENOMIC DNA]</scope>
    <source>
        <strain evidence="2 3">CCUG 51923</strain>
    </source>
</reference>
<keyword evidence="1" id="KW-1133">Transmembrane helix</keyword>
<keyword evidence="1" id="KW-0812">Transmembrane</keyword>
<feature type="transmembrane region" description="Helical" evidence="1">
    <location>
        <begin position="14"/>
        <end position="37"/>
    </location>
</feature>